<dbReference type="EMBL" id="KZ819637">
    <property type="protein sequence ID" value="PWN89723.1"/>
    <property type="molecule type" value="Genomic_DNA"/>
</dbReference>
<dbReference type="InterPro" id="IPR013319">
    <property type="entry name" value="GH11/12"/>
</dbReference>
<evidence type="ECO:0000256" key="2">
    <source>
        <dbReference type="SAM" id="SignalP"/>
    </source>
</evidence>
<dbReference type="GO" id="GO:0016740">
    <property type="term" value="F:transferase activity"/>
    <property type="evidence" value="ECO:0007669"/>
    <property type="project" value="UniProtKB-KW"/>
</dbReference>
<dbReference type="PROSITE" id="PS50405">
    <property type="entry name" value="GST_CTER"/>
    <property type="match status" value="1"/>
</dbReference>
<feature type="chain" id="PRO_5016451935" evidence="2">
    <location>
        <begin position="22"/>
        <end position="415"/>
    </location>
</feature>
<dbReference type="GeneID" id="37047114"/>
<dbReference type="Gene3D" id="3.40.30.10">
    <property type="entry name" value="Glutaredoxin"/>
    <property type="match status" value="1"/>
</dbReference>
<evidence type="ECO:0000313" key="6">
    <source>
        <dbReference type="Proteomes" id="UP000245768"/>
    </source>
</evidence>
<dbReference type="Gene3D" id="2.60.120.180">
    <property type="match status" value="1"/>
</dbReference>
<dbReference type="CDD" id="cd03046">
    <property type="entry name" value="GST_N_GTT1_like"/>
    <property type="match status" value="1"/>
</dbReference>
<feature type="signal peptide" evidence="2">
    <location>
        <begin position="1"/>
        <end position="21"/>
    </location>
</feature>
<dbReference type="Pfam" id="PF13409">
    <property type="entry name" value="GST_N_2"/>
    <property type="match status" value="1"/>
</dbReference>
<dbReference type="SUPFAM" id="SSF47616">
    <property type="entry name" value="GST C-terminal domain-like"/>
    <property type="match status" value="1"/>
</dbReference>
<evidence type="ECO:0000259" key="3">
    <source>
        <dbReference type="PROSITE" id="PS50404"/>
    </source>
</evidence>
<proteinExistence type="inferred from homology"/>
<dbReference type="UniPathway" id="UPA00114"/>
<name>A0A316YNU0_9BASI</name>
<dbReference type="Pfam" id="PF00457">
    <property type="entry name" value="Glyco_hydro_11"/>
    <property type="match status" value="1"/>
</dbReference>
<dbReference type="InterPro" id="IPR036282">
    <property type="entry name" value="Glutathione-S-Trfase_C_sf"/>
</dbReference>
<dbReference type="Proteomes" id="UP000245768">
    <property type="component" value="Unassembled WGS sequence"/>
</dbReference>
<evidence type="ECO:0000313" key="5">
    <source>
        <dbReference type="EMBL" id="PWN89723.1"/>
    </source>
</evidence>
<dbReference type="PANTHER" id="PTHR44051:SF9">
    <property type="entry name" value="GLUTATHIONE S-TRANSFERASE 1"/>
    <property type="match status" value="1"/>
</dbReference>
<keyword evidence="5" id="KW-0808">Transferase</keyword>
<dbReference type="InterPro" id="IPR036249">
    <property type="entry name" value="Thioredoxin-like_sf"/>
</dbReference>
<dbReference type="SFLD" id="SFLDG00358">
    <property type="entry name" value="Main_(cytGST)"/>
    <property type="match status" value="1"/>
</dbReference>
<dbReference type="PROSITE" id="PS50404">
    <property type="entry name" value="GST_NTER"/>
    <property type="match status" value="1"/>
</dbReference>
<protein>
    <submittedName>
        <fullName evidence="5">Glutathione S-transferase</fullName>
    </submittedName>
</protein>
<accession>A0A316YNU0</accession>
<dbReference type="RefSeq" id="XP_025376921.1">
    <property type="nucleotide sequence ID" value="XM_025525198.1"/>
</dbReference>
<dbReference type="InterPro" id="IPR010987">
    <property type="entry name" value="Glutathione-S-Trfase_C-like"/>
</dbReference>
<reference evidence="5 6" key="1">
    <citation type="journal article" date="2018" name="Mol. Biol. Evol.">
        <title>Broad Genomic Sampling Reveals a Smut Pathogenic Ancestry of the Fungal Clade Ustilaginomycotina.</title>
        <authorList>
            <person name="Kijpornyongpan T."/>
            <person name="Mondo S.J."/>
            <person name="Barry K."/>
            <person name="Sandor L."/>
            <person name="Lee J."/>
            <person name="Lipzen A."/>
            <person name="Pangilinan J."/>
            <person name="LaButti K."/>
            <person name="Hainaut M."/>
            <person name="Henrissat B."/>
            <person name="Grigoriev I.V."/>
            <person name="Spatafora J.W."/>
            <person name="Aime M.C."/>
        </authorList>
    </citation>
    <scope>NUCLEOTIDE SEQUENCE [LARGE SCALE GENOMIC DNA]</scope>
    <source>
        <strain evidence="5 6">MCA 4198</strain>
    </source>
</reference>
<dbReference type="GO" id="GO:0045493">
    <property type="term" value="P:xylan catabolic process"/>
    <property type="evidence" value="ECO:0007669"/>
    <property type="project" value="UniProtKB-UniPathway"/>
</dbReference>
<dbReference type="InterPro" id="IPR013320">
    <property type="entry name" value="ConA-like_dom_sf"/>
</dbReference>
<keyword evidence="2" id="KW-0732">Signal</keyword>
<dbReference type="AlphaFoldDB" id="A0A316YNU0"/>
<dbReference type="InterPro" id="IPR033123">
    <property type="entry name" value="GH11_dom"/>
</dbReference>
<dbReference type="SFLD" id="SFLDS00019">
    <property type="entry name" value="Glutathione_Transferase_(cytos"/>
    <property type="match status" value="1"/>
</dbReference>
<dbReference type="Gene3D" id="1.20.1050.10">
    <property type="match status" value="1"/>
</dbReference>
<dbReference type="SUPFAM" id="SSF52833">
    <property type="entry name" value="Thioredoxin-like"/>
    <property type="match status" value="1"/>
</dbReference>
<dbReference type="SFLD" id="SFLDG01150">
    <property type="entry name" value="Main.1:_Beta-like"/>
    <property type="match status" value="1"/>
</dbReference>
<feature type="domain" description="GST N-terminal" evidence="3">
    <location>
        <begin position="189"/>
        <end position="268"/>
    </location>
</feature>
<dbReference type="InterPro" id="IPR040079">
    <property type="entry name" value="Glutathione_S-Trfase"/>
</dbReference>
<dbReference type="OrthoDB" id="2098326at2759"/>
<dbReference type="SUPFAM" id="SSF49899">
    <property type="entry name" value="Concanavalin A-like lectins/glucanases"/>
    <property type="match status" value="1"/>
</dbReference>
<dbReference type="GO" id="GO:0004553">
    <property type="term" value="F:hydrolase activity, hydrolyzing O-glycosyl compounds"/>
    <property type="evidence" value="ECO:0007669"/>
    <property type="project" value="InterPro"/>
</dbReference>
<dbReference type="InParanoid" id="A0A316YNU0"/>
<dbReference type="STRING" id="215250.A0A316YNU0"/>
<sequence length="415" mass="46650">MVKFTICLFLWALTHLPHANSVDTYYGGLRVIHTGDAAYWDTGVLNYFARWSKSYNMFAGKGLDQPRGHLVKFDADFKPDDDADDQSGAFSFVSVYGETVEPRAVFRIVESYTGSNPAKQRSFQPQGEVEADGSFYDLYSVWHGSGTPDNGEPYFELCVSLLARLRQTVPHRQSGSNHHHHLELPRRTMTLTVHHLQVSQSERVVWLCEELGVPYTLKLHQRAPIFSPQSIKDLNPLGQAPVIQDGDLTLAESAAVVEYIIHKHGGGRLSLAPSHRNYADYLYWFHMSNSNLQPLVLTLLHLSSVGNPGDRLASTQARFDNLLTLLDNRLTKNTWLAGDEFTAADIMIVFTLTTMRVFYAFDLSGRPGILAFLDRATKREAYKRARAKGDPELELMIQGPAPKPFIARLKEAGRI</sequence>
<dbReference type="PANTHER" id="PTHR44051">
    <property type="entry name" value="GLUTATHIONE S-TRANSFERASE-RELATED"/>
    <property type="match status" value="1"/>
</dbReference>
<dbReference type="Pfam" id="PF13410">
    <property type="entry name" value="GST_C_2"/>
    <property type="match status" value="1"/>
</dbReference>
<feature type="domain" description="GST C-terminal" evidence="4">
    <location>
        <begin position="274"/>
        <end position="395"/>
    </location>
</feature>
<comment type="similarity">
    <text evidence="1">Belongs to the GST superfamily.</text>
</comment>
<dbReference type="InterPro" id="IPR004045">
    <property type="entry name" value="Glutathione_S-Trfase_N"/>
</dbReference>
<keyword evidence="6" id="KW-1185">Reference proteome</keyword>
<evidence type="ECO:0000259" key="4">
    <source>
        <dbReference type="PROSITE" id="PS50405"/>
    </source>
</evidence>
<organism evidence="5 6">
    <name type="scientific">Acaromyces ingoldii</name>
    <dbReference type="NCBI Taxonomy" id="215250"/>
    <lineage>
        <taxon>Eukaryota</taxon>
        <taxon>Fungi</taxon>
        <taxon>Dikarya</taxon>
        <taxon>Basidiomycota</taxon>
        <taxon>Ustilaginomycotina</taxon>
        <taxon>Exobasidiomycetes</taxon>
        <taxon>Exobasidiales</taxon>
        <taxon>Cryptobasidiaceae</taxon>
        <taxon>Acaromyces</taxon>
    </lineage>
</organism>
<evidence type="ECO:0000256" key="1">
    <source>
        <dbReference type="ARBA" id="ARBA00007409"/>
    </source>
</evidence>
<gene>
    <name evidence="5" type="ORF">FA10DRAFT_303025</name>
</gene>